<proteinExistence type="predicted"/>
<dbReference type="Proteomes" id="UP000596329">
    <property type="component" value="Chromosome"/>
</dbReference>
<organism evidence="1 2">
    <name type="scientific">Flavobacterium psychrophilum</name>
    <dbReference type="NCBI Taxonomy" id="96345"/>
    <lineage>
        <taxon>Bacteria</taxon>
        <taxon>Pseudomonadati</taxon>
        <taxon>Bacteroidota</taxon>
        <taxon>Flavobacteriia</taxon>
        <taxon>Flavobacteriales</taxon>
        <taxon>Flavobacteriaceae</taxon>
        <taxon>Flavobacterium</taxon>
    </lineage>
</organism>
<accession>A0A7U2NFT0</accession>
<protein>
    <submittedName>
        <fullName evidence="1">Uncharacterized protein</fullName>
    </submittedName>
</protein>
<dbReference type="AlphaFoldDB" id="A0A7U2NFT0"/>
<dbReference type="Gene3D" id="1.10.10.10">
    <property type="entry name" value="Winged helix-like DNA-binding domain superfamily/Winged helix DNA-binding domain"/>
    <property type="match status" value="1"/>
</dbReference>
<dbReference type="InterPro" id="IPR036388">
    <property type="entry name" value="WH-like_DNA-bd_sf"/>
</dbReference>
<dbReference type="InterPro" id="IPR036390">
    <property type="entry name" value="WH_DNA-bd_sf"/>
</dbReference>
<name>A0A7U2NFT0_FLAPS</name>
<dbReference type="SUPFAM" id="SSF46785">
    <property type="entry name" value="Winged helix' DNA-binding domain"/>
    <property type="match status" value="1"/>
</dbReference>
<evidence type="ECO:0000313" key="1">
    <source>
        <dbReference type="EMBL" id="QRE04396.1"/>
    </source>
</evidence>
<sequence>MKDKFTTKREQEPYTIVYFDVMKDLHIDYMEYIVLQTMVHFSKRNDYKVDVTEIGNHLKLSRNTIYKYLKILILKEHISRFEPKSDTYHLKYDVKERFENGGKLYVKIYHNHRKDLKIAIKKYALLFMIYSHSKNLINRCATAGQEHYCKYINISESHFDTVKGQLIKANLLEQQTTTFLKLNENLFNWFENNKSVQE</sequence>
<dbReference type="RefSeq" id="WP_203096073.1">
    <property type="nucleotide sequence ID" value="NZ_CP059075.1"/>
</dbReference>
<dbReference type="EMBL" id="CP059075">
    <property type="protein sequence ID" value="QRE04396.1"/>
    <property type="molecule type" value="Genomic_DNA"/>
</dbReference>
<gene>
    <name evidence="1" type="ORF">H0H26_01980</name>
</gene>
<reference evidence="1 2" key="1">
    <citation type="submission" date="2020-07" db="EMBL/GenBank/DDBJ databases">
        <title>Genomic characterization of Flavobacterium psychrophilum strains.</title>
        <authorList>
            <person name="Castillo D."/>
            <person name="Jorgensen J."/>
            <person name="Middelboe M."/>
        </authorList>
    </citation>
    <scope>NUCLEOTIDE SEQUENCE [LARGE SCALE GENOMIC DNA]</scope>
    <source>
        <strain evidence="1 2">FPS-R7</strain>
    </source>
</reference>
<evidence type="ECO:0000313" key="2">
    <source>
        <dbReference type="Proteomes" id="UP000596329"/>
    </source>
</evidence>